<dbReference type="Proteomes" id="UP001593833">
    <property type="component" value="Unassembled WGS sequence"/>
</dbReference>
<evidence type="ECO:0000256" key="1">
    <source>
        <dbReference type="SAM" id="MobiDB-lite"/>
    </source>
</evidence>
<feature type="compositionally biased region" description="Polar residues" evidence="1">
    <location>
        <begin position="662"/>
        <end position="672"/>
    </location>
</feature>
<feature type="domain" description="Fibronectin type-III" evidence="2">
    <location>
        <begin position="455"/>
        <end position="555"/>
    </location>
</feature>
<dbReference type="Gene3D" id="1.10.1330.10">
    <property type="entry name" value="Dockerin domain"/>
    <property type="match status" value="1"/>
</dbReference>
<feature type="region of interest" description="Disordered" evidence="1">
    <location>
        <begin position="840"/>
        <end position="859"/>
    </location>
</feature>
<feature type="region of interest" description="Disordered" evidence="1">
    <location>
        <begin position="255"/>
        <end position="278"/>
    </location>
</feature>
<evidence type="ECO:0000313" key="4">
    <source>
        <dbReference type="Proteomes" id="UP001593833"/>
    </source>
</evidence>
<dbReference type="CDD" id="cd00063">
    <property type="entry name" value="FN3"/>
    <property type="match status" value="1"/>
</dbReference>
<gene>
    <name evidence="3" type="ORF">ACFL6M_05015</name>
</gene>
<accession>A0ABV6YKS3</accession>
<dbReference type="InterPro" id="IPR008965">
    <property type="entry name" value="CBM2/CBM3_carb-bd_dom_sf"/>
</dbReference>
<feature type="region of interest" description="Disordered" evidence="1">
    <location>
        <begin position="634"/>
        <end position="672"/>
    </location>
</feature>
<dbReference type="PROSITE" id="PS50853">
    <property type="entry name" value="FN3"/>
    <property type="match status" value="4"/>
</dbReference>
<evidence type="ECO:0000259" key="2">
    <source>
        <dbReference type="PROSITE" id="PS50853"/>
    </source>
</evidence>
<comment type="caution">
    <text evidence="3">The sequence shown here is derived from an EMBL/GenBank/DDBJ whole genome shotgun (WGS) entry which is preliminary data.</text>
</comment>
<dbReference type="SUPFAM" id="SSF49384">
    <property type="entry name" value="Carbohydrate-binding domain"/>
    <property type="match status" value="1"/>
</dbReference>
<feature type="domain" description="Fibronectin type-III" evidence="2">
    <location>
        <begin position="840"/>
        <end position="936"/>
    </location>
</feature>
<dbReference type="CDD" id="cd08547">
    <property type="entry name" value="Type_II_cohesin"/>
    <property type="match status" value="1"/>
</dbReference>
<feature type="compositionally biased region" description="Polar residues" evidence="1">
    <location>
        <begin position="267"/>
        <end position="278"/>
    </location>
</feature>
<dbReference type="Gene3D" id="2.60.40.10">
    <property type="entry name" value="Immunoglobulins"/>
    <property type="match status" value="6"/>
</dbReference>
<name>A0ABV6YKS3_UNCEI</name>
<dbReference type="InterPro" id="IPR036439">
    <property type="entry name" value="Dockerin_dom_sf"/>
</dbReference>
<evidence type="ECO:0000313" key="3">
    <source>
        <dbReference type="EMBL" id="MFC1572943.1"/>
    </source>
</evidence>
<reference evidence="3 4" key="1">
    <citation type="submission" date="2024-09" db="EMBL/GenBank/DDBJ databases">
        <authorList>
            <person name="D'Angelo T."/>
        </authorList>
    </citation>
    <scope>NUCLEOTIDE SEQUENCE [LARGE SCALE GENOMIC DNA]</scope>
    <source>
        <strain evidence="3">SAG AM-320-E07</strain>
    </source>
</reference>
<feature type="domain" description="Fibronectin type-III" evidence="2">
    <location>
        <begin position="71"/>
        <end position="170"/>
    </location>
</feature>
<sequence length="1485" mass="155689">MGPPRSSVEVTSFRVDGGGYSSYGTFTSSPISFTASGDGFYEFYTVATDSVGNVETVPALADASTYVDSAAPNAPTLAAEPAYTAGTSNTLGWSDESGGGATGYLAAVATDAGFTAVVDSSGWVGAISHEFTDLTDGQIYYYRVKARNAALNESGWSNVESSIQDDSVPISSVDTLPPSQNTLTFDVLYTASDASSGVASVELLFQVDGGGYSSYGTFTSSPISFTASGDGFYEFYTVATDSVGNVEAAPAAADASTEVDTAAPNAPTLTTEPAYTPGTGNTVSWSDESASGATEYLAAVATDAGFTANVDSSDWIAGTNHTFSDLTDAQIYYYRVKARDAALNESGWSNVESSTQDDTAPLSSVDALPPYRDVLTFNVPYTASDAISGVASVELFFQVDGVGYSSYGSFTSSPISFTASGDGTYDFYTVATDDVGNVETAPATADASTEVDTSTPAAPALNAEPVYTAGTSNTISWGAVTKRDSPVSYFTERSTDSGFTTGVVNSGWIAVTSHEFTGLSDGQIYYYRVKARDAALNESGWSNVESSTQDDTAPLSSVDALQANQDTRTFSVPYTASDATSGVALVELLFQVDGGGYSSYGTFTSSPISFTAGGDGFYEFYTVATDSVGNVETAPATADASTTVDEGAPDAPTLTAEPAHTAGTSNTVSWSDESGSGATEYFAAAATDAGFTADVDSSGWIASTSHSFSGLTDTQIYYYRVKARDAALDESDWSNVESSTQDDTAPISSVDALPADQDTLTFNVPYTASDATSGVASVELFFQIDGGGYGSYGTFTGSPISFTAIGDGLYDFYTVATDSAGNVEATPATADASTTVEVGAPNTPTLAAEPTYTSGTSNTVSWSDESASGATEYFATVATDAGFTSVVDSSDWIGAISHEFTDLTDGQIYYYRVRARDAALNASGWSNVESSTQDDSAPLSSIDALPAYQDTLTFNVPYTASDATSGVTSIELLFQVDGSGYGYYGVFTSSPISFTANGDGVYEFYTVATDSVGNVEATPATADASTIVNVNPPGAVSDIVATPGHKKVTVTWTDPGDSDILTLEIWRGLWHDGSHNSAYPEYDDLSGNSIPVRPTNRDTAQASPEWSLVGYASPGEQTVVDEFADHERGIYYYEIFAQDEGGLYGLPSSANGRATNYWLGDFTGSALPFDGNYDGYVDFNDINALTSAYFTTHGDSAYVNEADVGPTDDQSGQGIPHTDNAIDFEDLIIVAMNNNTVTPLTGIPVLKLPEAGDTGPLALHLEAPAVAELGEEMVVQLRLDGNGDQLKGASLILDYDPEVLQWNRTSPSPALTTGGIFLTDVDTQRGEIALDFAAVGAGQTIRGSGQLLEFVFVPKQAATIEIGLKEVKVRDAKNVCLLTKIDGVLLETADLIPMATCLVGAQPNPFRTSASILFDLNREEHVTLRVYDIQGRLVQTLIDGRTEAGHRFAIWDGNDEFGAPVGLGVYFVTMQAGPYQSIMRAIKCW</sequence>
<dbReference type="InterPro" id="IPR003961">
    <property type="entry name" value="FN3_dom"/>
</dbReference>
<dbReference type="EMBL" id="JBHPKH010000053">
    <property type="protein sequence ID" value="MFC1572943.1"/>
    <property type="molecule type" value="Genomic_DNA"/>
</dbReference>
<protein>
    <recommendedName>
        <fullName evidence="2">Fibronectin type-III domain-containing protein</fullName>
    </recommendedName>
</protein>
<dbReference type="SUPFAM" id="SSF49265">
    <property type="entry name" value="Fibronectin type III"/>
    <property type="match status" value="3"/>
</dbReference>
<dbReference type="Gene3D" id="2.60.40.4070">
    <property type="match status" value="1"/>
</dbReference>
<feature type="domain" description="Fibronectin type-III" evidence="2">
    <location>
        <begin position="648"/>
        <end position="747"/>
    </location>
</feature>
<organism evidence="3 4">
    <name type="scientific">Eiseniibacteriota bacterium</name>
    <dbReference type="NCBI Taxonomy" id="2212470"/>
    <lineage>
        <taxon>Bacteria</taxon>
        <taxon>Candidatus Eiseniibacteriota</taxon>
    </lineage>
</organism>
<proteinExistence type="predicted"/>
<keyword evidence="4" id="KW-1185">Reference proteome</keyword>
<dbReference type="SMART" id="SM00060">
    <property type="entry name" value="FN3"/>
    <property type="match status" value="6"/>
</dbReference>
<dbReference type="InterPro" id="IPR013783">
    <property type="entry name" value="Ig-like_fold"/>
</dbReference>
<dbReference type="InterPro" id="IPR036116">
    <property type="entry name" value="FN3_sf"/>
</dbReference>